<name>A0A226EJB1_FOLCA</name>
<dbReference type="Gene3D" id="3.10.100.10">
    <property type="entry name" value="Mannose-Binding Protein A, subunit A"/>
    <property type="match status" value="1"/>
</dbReference>
<protein>
    <submittedName>
        <fullName evidence="5">C-type lectin domain family 4 member M</fullName>
    </submittedName>
</protein>
<sequence length="246" mass="28210">MKILLILALLVGVVAVVGGQQQQRNQQQRTTPSTTSSSKKGQDEEPRFLALPDAVKCSRRPKEFFYDGHWYFYSGNVTKYRNAEVDWLEARNACREYCMDTVSIETEEENNIIFDLVRDNRLKYIWSSGRLCDFKGCGDREDLQPISVNGWFWSGSGTKMAPTNVKPKNWTYQPWSFTGNNKRPQPDNAELDINGTPESCLAVLNNVYKDGLHWHDVACYHPKAFVCEDSEELLRYARATNPNLPI</sequence>
<dbReference type="SMART" id="SM00034">
    <property type="entry name" value="CLECT"/>
    <property type="match status" value="1"/>
</dbReference>
<keyword evidence="3" id="KW-0732">Signal</keyword>
<keyword evidence="6" id="KW-1185">Reference proteome</keyword>
<keyword evidence="1" id="KW-1015">Disulfide bond</keyword>
<dbReference type="InterPro" id="IPR016186">
    <property type="entry name" value="C-type_lectin-like/link_sf"/>
</dbReference>
<dbReference type="InterPro" id="IPR018378">
    <property type="entry name" value="C-type_lectin_CS"/>
</dbReference>
<dbReference type="InterPro" id="IPR016187">
    <property type="entry name" value="CTDL_fold"/>
</dbReference>
<feature type="domain" description="C-type lectin" evidence="4">
    <location>
        <begin position="66"/>
        <end position="228"/>
    </location>
</feature>
<dbReference type="AlphaFoldDB" id="A0A226EJB1"/>
<dbReference type="Proteomes" id="UP000198287">
    <property type="component" value="Unassembled WGS sequence"/>
</dbReference>
<feature type="compositionally biased region" description="Low complexity" evidence="2">
    <location>
        <begin position="21"/>
        <end position="38"/>
    </location>
</feature>
<dbReference type="PANTHER" id="PTHR21407:SF5">
    <property type="entry name" value="HL04814P"/>
    <property type="match status" value="1"/>
</dbReference>
<evidence type="ECO:0000313" key="5">
    <source>
        <dbReference type="EMBL" id="OXA56636.1"/>
    </source>
</evidence>
<organism evidence="5 6">
    <name type="scientific">Folsomia candida</name>
    <name type="common">Springtail</name>
    <dbReference type="NCBI Taxonomy" id="158441"/>
    <lineage>
        <taxon>Eukaryota</taxon>
        <taxon>Metazoa</taxon>
        <taxon>Ecdysozoa</taxon>
        <taxon>Arthropoda</taxon>
        <taxon>Hexapoda</taxon>
        <taxon>Collembola</taxon>
        <taxon>Entomobryomorpha</taxon>
        <taxon>Isotomoidea</taxon>
        <taxon>Isotomidae</taxon>
        <taxon>Proisotominae</taxon>
        <taxon>Folsomia</taxon>
    </lineage>
</organism>
<gene>
    <name evidence="5" type="ORF">Fcan01_09691</name>
</gene>
<feature type="region of interest" description="Disordered" evidence="2">
    <location>
        <begin position="21"/>
        <end position="44"/>
    </location>
</feature>
<dbReference type="EMBL" id="LNIX01000004">
    <property type="protein sequence ID" value="OXA56636.1"/>
    <property type="molecule type" value="Genomic_DNA"/>
</dbReference>
<evidence type="ECO:0000313" key="6">
    <source>
        <dbReference type="Proteomes" id="UP000198287"/>
    </source>
</evidence>
<reference evidence="5 6" key="1">
    <citation type="submission" date="2015-12" db="EMBL/GenBank/DDBJ databases">
        <title>The genome of Folsomia candida.</title>
        <authorList>
            <person name="Faddeeva A."/>
            <person name="Derks M.F."/>
            <person name="Anvar Y."/>
            <person name="Smit S."/>
            <person name="Van Straalen N."/>
            <person name="Roelofs D."/>
        </authorList>
    </citation>
    <scope>NUCLEOTIDE SEQUENCE [LARGE SCALE GENOMIC DNA]</scope>
    <source>
        <strain evidence="5 6">VU population</strain>
        <tissue evidence="5">Whole body</tissue>
    </source>
</reference>
<dbReference type="PROSITE" id="PS00615">
    <property type="entry name" value="C_TYPE_LECTIN_1"/>
    <property type="match status" value="1"/>
</dbReference>
<dbReference type="GO" id="GO:0030246">
    <property type="term" value="F:carbohydrate binding"/>
    <property type="evidence" value="ECO:0007669"/>
    <property type="project" value="UniProtKB-KW"/>
</dbReference>
<evidence type="ECO:0000256" key="1">
    <source>
        <dbReference type="ARBA" id="ARBA00023157"/>
    </source>
</evidence>
<keyword evidence="5" id="KW-0430">Lectin</keyword>
<dbReference type="CDD" id="cd00037">
    <property type="entry name" value="CLECT"/>
    <property type="match status" value="1"/>
</dbReference>
<accession>A0A226EJB1</accession>
<proteinExistence type="predicted"/>
<dbReference type="OrthoDB" id="6369810at2759"/>
<dbReference type="InterPro" id="IPR001304">
    <property type="entry name" value="C-type_lectin-like"/>
</dbReference>
<evidence type="ECO:0000259" key="4">
    <source>
        <dbReference type="PROSITE" id="PS50041"/>
    </source>
</evidence>
<feature type="signal peptide" evidence="3">
    <location>
        <begin position="1"/>
        <end position="19"/>
    </location>
</feature>
<dbReference type="PROSITE" id="PS50041">
    <property type="entry name" value="C_TYPE_LECTIN_2"/>
    <property type="match status" value="1"/>
</dbReference>
<evidence type="ECO:0000256" key="3">
    <source>
        <dbReference type="SAM" id="SignalP"/>
    </source>
</evidence>
<dbReference type="OMA" id="CENRRDL"/>
<evidence type="ECO:0000256" key="2">
    <source>
        <dbReference type="SAM" id="MobiDB-lite"/>
    </source>
</evidence>
<dbReference type="SUPFAM" id="SSF56436">
    <property type="entry name" value="C-type lectin-like"/>
    <property type="match status" value="1"/>
</dbReference>
<feature type="chain" id="PRO_5013144263" evidence="3">
    <location>
        <begin position="20"/>
        <end position="246"/>
    </location>
</feature>
<comment type="caution">
    <text evidence="5">The sequence shown here is derived from an EMBL/GenBank/DDBJ whole genome shotgun (WGS) entry which is preliminary data.</text>
</comment>
<dbReference type="PANTHER" id="PTHR21407">
    <property type="entry name" value="RE43931P-RELATED"/>
    <property type="match status" value="1"/>
</dbReference>